<comment type="caution">
    <text evidence="2">The sequence shown here is derived from an EMBL/GenBank/DDBJ whole genome shotgun (WGS) entry which is preliminary data.</text>
</comment>
<evidence type="ECO:0000313" key="3">
    <source>
        <dbReference type="Proteomes" id="UP001272242"/>
    </source>
</evidence>
<feature type="region of interest" description="Disordered" evidence="1">
    <location>
        <begin position="1"/>
        <end position="25"/>
    </location>
</feature>
<evidence type="ECO:0000313" key="2">
    <source>
        <dbReference type="EMBL" id="MDY3562611.1"/>
    </source>
</evidence>
<keyword evidence="3" id="KW-1185">Reference proteome</keyword>
<evidence type="ECO:0000256" key="1">
    <source>
        <dbReference type="SAM" id="MobiDB-lite"/>
    </source>
</evidence>
<reference evidence="3" key="1">
    <citation type="journal article" date="2023" name="Mar. Drugs">
        <title>Gemmata algarum, a Novel Planctomycete Isolated from an Algal Mat, Displays Antimicrobial Activity.</title>
        <authorList>
            <person name="Kumar G."/>
            <person name="Kallscheuer N."/>
            <person name="Kashif M."/>
            <person name="Ahamad S."/>
            <person name="Jagadeeshwari U."/>
            <person name="Pannikurungottu S."/>
            <person name="Haufschild T."/>
            <person name="Kabuu M."/>
            <person name="Sasikala C."/>
            <person name="Jogler C."/>
            <person name="Ramana C."/>
        </authorList>
    </citation>
    <scope>NUCLEOTIDE SEQUENCE [LARGE SCALE GENOMIC DNA]</scope>
    <source>
        <strain evidence="3">JC673</strain>
    </source>
</reference>
<sequence length="106" mass="11857">MAFAVSRSGRMRLASAPARKSSPPSATLCLAYSPLLKEVEGEQFARKDRALRKRESRSALEIAVRTRDRHENANLAVKAFELSQNVVVKWDWLISTPSVGCWKLSV</sequence>
<accession>A0ABU5F4V4</accession>
<gene>
    <name evidence="2" type="ORF">R5W23_004077</name>
</gene>
<dbReference type="RefSeq" id="WP_320688922.1">
    <property type="nucleotide sequence ID" value="NZ_JAXBLV010000218.1"/>
</dbReference>
<name>A0ABU5F4V4_9BACT</name>
<proteinExistence type="predicted"/>
<dbReference type="EMBL" id="JAXBLV010000218">
    <property type="protein sequence ID" value="MDY3562611.1"/>
    <property type="molecule type" value="Genomic_DNA"/>
</dbReference>
<protein>
    <submittedName>
        <fullName evidence="2">Uncharacterized protein</fullName>
    </submittedName>
</protein>
<feature type="compositionally biased region" description="Low complexity" evidence="1">
    <location>
        <begin position="14"/>
        <end position="25"/>
    </location>
</feature>
<organism evidence="2 3">
    <name type="scientific">Gemmata algarum</name>
    <dbReference type="NCBI Taxonomy" id="2975278"/>
    <lineage>
        <taxon>Bacteria</taxon>
        <taxon>Pseudomonadati</taxon>
        <taxon>Planctomycetota</taxon>
        <taxon>Planctomycetia</taxon>
        <taxon>Gemmatales</taxon>
        <taxon>Gemmataceae</taxon>
        <taxon>Gemmata</taxon>
    </lineage>
</organism>
<dbReference type="Proteomes" id="UP001272242">
    <property type="component" value="Unassembled WGS sequence"/>
</dbReference>